<evidence type="ECO:0000313" key="9">
    <source>
        <dbReference type="RefSeq" id="XP_017694695.1"/>
    </source>
</evidence>
<feature type="compositionally biased region" description="Basic and acidic residues" evidence="6">
    <location>
        <begin position="146"/>
        <end position="156"/>
    </location>
</feature>
<evidence type="ECO:0000256" key="3">
    <source>
        <dbReference type="ARBA" id="ARBA00023054"/>
    </source>
</evidence>
<dbReference type="InterPro" id="IPR018039">
    <property type="entry name" value="IF_conserved"/>
</dbReference>
<dbReference type="OrthoDB" id="2441647at2759"/>
<dbReference type="Pfam" id="PF00038">
    <property type="entry name" value="Filament"/>
    <property type="match status" value="1"/>
</dbReference>
<feature type="compositionally biased region" description="Low complexity" evidence="6">
    <location>
        <begin position="134"/>
        <end position="145"/>
    </location>
</feature>
<feature type="coiled-coil region" evidence="5">
    <location>
        <begin position="1"/>
        <end position="53"/>
    </location>
</feature>
<evidence type="ECO:0000256" key="2">
    <source>
        <dbReference type="ARBA" id="ARBA00022754"/>
    </source>
</evidence>
<accession>A0A6J0J6X6</accession>
<evidence type="ECO:0000256" key="5">
    <source>
        <dbReference type="SAM" id="Coils"/>
    </source>
</evidence>
<evidence type="ECO:0000313" key="8">
    <source>
        <dbReference type="Proteomes" id="UP000504624"/>
    </source>
</evidence>
<dbReference type="InterPro" id="IPR039008">
    <property type="entry name" value="IF_rod_dom"/>
</dbReference>
<dbReference type="GO" id="GO:0005615">
    <property type="term" value="C:extracellular space"/>
    <property type="evidence" value="ECO:0007669"/>
    <property type="project" value="TreeGrafter"/>
</dbReference>
<sequence length="242" mass="25304">RAKLEAAVAEAEERGELALKDARAKLAELEDALQKAKADLARQLREYQELMNVKLALDIEIATYRKLLEGEESRWEFPGEWSRNSPWSAPAAAACPAPEDSWEEPSGPGWAAEPSASPPGGPPSPTPSPPPPAAAAASGSNSGRIPGREGGREGNPREATPGCLSREEAAAKRIPAPATTLPRLHPAPEASSCSRGSILLPRLHPAPERPPGSRIRPPGAGFGKSHVPAAPLPKTPGDSAPP</sequence>
<feature type="compositionally biased region" description="Low complexity" evidence="6">
    <location>
        <begin position="89"/>
        <end position="98"/>
    </location>
</feature>
<protein>
    <submittedName>
        <fullName evidence="9">Keratin, type II cytoskeletal 2 oral-like</fullName>
    </submittedName>
</protein>
<dbReference type="PROSITE" id="PS51842">
    <property type="entry name" value="IF_ROD_2"/>
    <property type="match status" value="1"/>
</dbReference>
<keyword evidence="2 4" id="KW-0403">Intermediate filament</keyword>
<feature type="compositionally biased region" description="Pro residues" evidence="6">
    <location>
        <begin position="116"/>
        <end position="133"/>
    </location>
</feature>
<evidence type="ECO:0000256" key="4">
    <source>
        <dbReference type="RuleBase" id="RU000685"/>
    </source>
</evidence>
<dbReference type="PANTHER" id="PTHR45616:SF21">
    <property type="entry name" value="KERATIN, TYPE II CYTOSKELETAL 7"/>
    <property type="match status" value="1"/>
</dbReference>
<dbReference type="GO" id="GO:0030280">
    <property type="term" value="F:structural constituent of skin epidermis"/>
    <property type="evidence" value="ECO:0007669"/>
    <property type="project" value="TreeGrafter"/>
</dbReference>
<proteinExistence type="inferred from homology"/>
<feature type="non-terminal residue" evidence="9">
    <location>
        <position position="1"/>
    </location>
</feature>
<feature type="compositionally biased region" description="Low complexity" evidence="6">
    <location>
        <begin position="105"/>
        <end position="115"/>
    </location>
</feature>
<keyword evidence="3 5" id="KW-0175">Coiled coil</keyword>
<organism evidence="8 9">
    <name type="scientific">Lepidothrix coronata</name>
    <name type="common">blue-crowned manakin</name>
    <dbReference type="NCBI Taxonomy" id="321398"/>
    <lineage>
        <taxon>Eukaryota</taxon>
        <taxon>Metazoa</taxon>
        <taxon>Chordata</taxon>
        <taxon>Craniata</taxon>
        <taxon>Vertebrata</taxon>
        <taxon>Euteleostomi</taxon>
        <taxon>Archelosauria</taxon>
        <taxon>Archosauria</taxon>
        <taxon>Dinosauria</taxon>
        <taxon>Saurischia</taxon>
        <taxon>Theropoda</taxon>
        <taxon>Coelurosauria</taxon>
        <taxon>Aves</taxon>
        <taxon>Neognathae</taxon>
        <taxon>Neoaves</taxon>
        <taxon>Telluraves</taxon>
        <taxon>Australaves</taxon>
        <taxon>Passeriformes</taxon>
        <taxon>Pipridae</taxon>
        <taxon>Lepidothrix</taxon>
    </lineage>
</organism>
<evidence type="ECO:0000256" key="6">
    <source>
        <dbReference type="SAM" id="MobiDB-lite"/>
    </source>
</evidence>
<dbReference type="FunFam" id="1.20.5.170:FF:000004">
    <property type="entry name" value="Keratin, type II cytoskeletal 5"/>
    <property type="match status" value="1"/>
</dbReference>
<comment type="similarity">
    <text evidence="4">Belongs to the intermediate filament family.</text>
</comment>
<name>A0A6J0J6X6_9PASS</name>
<dbReference type="RefSeq" id="XP_017694695.1">
    <property type="nucleotide sequence ID" value="XM_017839206.1"/>
</dbReference>
<dbReference type="AlphaFoldDB" id="A0A6J0J6X6"/>
<evidence type="ECO:0000256" key="1">
    <source>
        <dbReference type="ARBA" id="ARBA00022744"/>
    </source>
</evidence>
<dbReference type="Gene3D" id="1.20.5.170">
    <property type="match status" value="1"/>
</dbReference>
<dbReference type="PANTHER" id="PTHR45616">
    <property type="entry name" value="GATA-TYPE DOMAIN-CONTAINING PROTEIN"/>
    <property type="match status" value="1"/>
</dbReference>
<feature type="compositionally biased region" description="Pro residues" evidence="6">
    <location>
        <begin position="230"/>
        <end position="242"/>
    </location>
</feature>
<gene>
    <name evidence="9" type="primary">LOC108509667</name>
</gene>
<dbReference type="GO" id="GO:0031424">
    <property type="term" value="P:keratinization"/>
    <property type="evidence" value="ECO:0007669"/>
    <property type="project" value="TreeGrafter"/>
</dbReference>
<evidence type="ECO:0000259" key="7">
    <source>
        <dbReference type="PROSITE" id="PS51842"/>
    </source>
</evidence>
<feature type="domain" description="IF rod" evidence="7">
    <location>
        <begin position="1"/>
        <end position="75"/>
    </location>
</feature>
<dbReference type="GeneID" id="108509667"/>
<reference evidence="9" key="1">
    <citation type="submission" date="2025-08" db="UniProtKB">
        <authorList>
            <consortium name="RefSeq"/>
        </authorList>
    </citation>
    <scope>IDENTIFICATION</scope>
</reference>
<dbReference type="GO" id="GO:0045095">
    <property type="term" value="C:keratin filament"/>
    <property type="evidence" value="ECO:0007669"/>
    <property type="project" value="TreeGrafter"/>
</dbReference>
<keyword evidence="1" id="KW-0416">Keratin</keyword>
<keyword evidence="8" id="KW-1185">Reference proteome</keyword>
<dbReference type="GO" id="GO:0045109">
    <property type="term" value="P:intermediate filament organization"/>
    <property type="evidence" value="ECO:0007669"/>
    <property type="project" value="TreeGrafter"/>
</dbReference>
<dbReference type="Proteomes" id="UP000504624">
    <property type="component" value="Unplaced"/>
</dbReference>
<dbReference type="SUPFAM" id="SSF64593">
    <property type="entry name" value="Intermediate filament protein, coiled coil region"/>
    <property type="match status" value="1"/>
</dbReference>
<feature type="region of interest" description="Disordered" evidence="6">
    <location>
        <begin position="74"/>
        <end position="242"/>
    </location>
</feature>
<dbReference type="PROSITE" id="PS00226">
    <property type="entry name" value="IF_ROD_1"/>
    <property type="match status" value="1"/>
</dbReference>